<reference evidence="2 3" key="1">
    <citation type="submission" date="2024-01" db="EMBL/GenBank/DDBJ databases">
        <title>A draft genome for the cacao thread blight pathogen Marasmiellus scandens.</title>
        <authorList>
            <person name="Baruah I.K."/>
            <person name="Leung J."/>
            <person name="Bukari Y."/>
            <person name="Amoako-Attah I."/>
            <person name="Meinhardt L.W."/>
            <person name="Bailey B.A."/>
            <person name="Cohen S.P."/>
        </authorList>
    </citation>
    <scope>NUCLEOTIDE SEQUENCE [LARGE SCALE GENOMIC DNA]</scope>
    <source>
        <strain evidence="2 3">GH-19</strain>
    </source>
</reference>
<feature type="compositionally biased region" description="Low complexity" evidence="1">
    <location>
        <begin position="155"/>
        <end position="164"/>
    </location>
</feature>
<evidence type="ECO:0000256" key="1">
    <source>
        <dbReference type="SAM" id="MobiDB-lite"/>
    </source>
</evidence>
<dbReference type="Proteomes" id="UP001498398">
    <property type="component" value="Unassembled WGS sequence"/>
</dbReference>
<sequence>MDNQLFSQPHFNFVASWLRQMTDASSRWLITDSFTPGPNEILLKRTTRSSTKFAEWWIPTPPSFDLNWTIEHVILAKSQVPALDDRVDHIHHHFDFLSLGDSDPPSNSSQPLNSIKPLKIAKKSNIPPSPHTPILADPDYTFTFTPPIPAPQFPKPTTQQTATAQKHRTAKKHDARKKARQQQNSPNPTDYQVRRNTRIRILTEAKPLTIRFDSVRAIAASSGYIGRDGIHFPNRIWRLDEVVGPGSRFDFQLIRWDGTYMIIHHLISLKLTLLSESLFRL</sequence>
<accession>A0ABR1J0W9</accession>
<feature type="compositionally biased region" description="Polar residues" evidence="1">
    <location>
        <begin position="181"/>
        <end position="190"/>
    </location>
</feature>
<name>A0ABR1J0W9_9AGAR</name>
<evidence type="ECO:0000313" key="3">
    <source>
        <dbReference type="Proteomes" id="UP001498398"/>
    </source>
</evidence>
<evidence type="ECO:0000313" key="2">
    <source>
        <dbReference type="EMBL" id="KAK7444043.1"/>
    </source>
</evidence>
<gene>
    <name evidence="2" type="ORF">VKT23_015440</name>
</gene>
<dbReference type="EMBL" id="JBANRG010000052">
    <property type="protein sequence ID" value="KAK7444043.1"/>
    <property type="molecule type" value="Genomic_DNA"/>
</dbReference>
<organism evidence="2 3">
    <name type="scientific">Marasmiellus scandens</name>
    <dbReference type="NCBI Taxonomy" id="2682957"/>
    <lineage>
        <taxon>Eukaryota</taxon>
        <taxon>Fungi</taxon>
        <taxon>Dikarya</taxon>
        <taxon>Basidiomycota</taxon>
        <taxon>Agaricomycotina</taxon>
        <taxon>Agaricomycetes</taxon>
        <taxon>Agaricomycetidae</taxon>
        <taxon>Agaricales</taxon>
        <taxon>Marasmiineae</taxon>
        <taxon>Omphalotaceae</taxon>
        <taxon>Marasmiellus</taxon>
    </lineage>
</organism>
<feature type="compositionally biased region" description="Basic residues" evidence="1">
    <location>
        <begin position="165"/>
        <end position="180"/>
    </location>
</feature>
<keyword evidence="3" id="KW-1185">Reference proteome</keyword>
<protein>
    <submittedName>
        <fullName evidence="2">Uncharacterized protein</fullName>
    </submittedName>
</protein>
<proteinExistence type="predicted"/>
<feature type="region of interest" description="Disordered" evidence="1">
    <location>
        <begin position="120"/>
        <end position="195"/>
    </location>
</feature>
<comment type="caution">
    <text evidence="2">The sequence shown here is derived from an EMBL/GenBank/DDBJ whole genome shotgun (WGS) entry which is preliminary data.</text>
</comment>